<dbReference type="Proteomes" id="UP000324383">
    <property type="component" value="Unassembled WGS sequence"/>
</dbReference>
<dbReference type="AlphaFoldDB" id="A0A5D3F1X5"/>
<organism evidence="1 2">
    <name type="scientific">Bacteroides pyogenes</name>
    <dbReference type="NCBI Taxonomy" id="310300"/>
    <lineage>
        <taxon>Bacteria</taxon>
        <taxon>Pseudomonadati</taxon>
        <taxon>Bacteroidota</taxon>
        <taxon>Bacteroidia</taxon>
        <taxon>Bacteroidales</taxon>
        <taxon>Bacteroidaceae</taxon>
        <taxon>Bacteroides</taxon>
    </lineage>
</organism>
<protein>
    <submittedName>
        <fullName evidence="1">Uncharacterized protein</fullName>
    </submittedName>
</protein>
<evidence type="ECO:0000313" key="1">
    <source>
        <dbReference type="EMBL" id="TYK35215.1"/>
    </source>
</evidence>
<evidence type="ECO:0000313" key="2">
    <source>
        <dbReference type="Proteomes" id="UP000324383"/>
    </source>
</evidence>
<gene>
    <name evidence="1" type="ORF">FNJ60_02130</name>
</gene>
<dbReference type="EMBL" id="VKLW01000003">
    <property type="protein sequence ID" value="TYK35215.1"/>
    <property type="molecule type" value="Genomic_DNA"/>
</dbReference>
<sequence>MKSKKTVEKRYEISHASGMCAPWTGESGSYGAKEKVNWRIIEETDKVGRKREESRRVIPWGCMVEPPGYGF</sequence>
<dbReference type="RefSeq" id="WP_148726523.1">
    <property type="nucleotide sequence ID" value="NZ_DAIMPP010000050.1"/>
</dbReference>
<name>A0A5D3F1X5_9BACE</name>
<accession>A0A5D3F1X5</accession>
<reference evidence="1 2" key="1">
    <citation type="submission" date="2019-07" db="EMBL/GenBank/DDBJ databases">
        <title>Draft Genome Sequences of Bacteroides pyogenes Strains Isolated from the Uterus Holstein Dairy Cows with Metritis.</title>
        <authorList>
            <person name="Cunha F."/>
            <person name="Galvao K.N."/>
            <person name="Jeon S.J."/>
            <person name="Jeong K.C."/>
        </authorList>
    </citation>
    <scope>NUCLEOTIDE SEQUENCE [LARGE SCALE GENOMIC DNA]</scope>
    <source>
        <strain evidence="1 2">KG-31</strain>
    </source>
</reference>
<comment type="caution">
    <text evidence="1">The sequence shown here is derived from an EMBL/GenBank/DDBJ whole genome shotgun (WGS) entry which is preliminary data.</text>
</comment>
<proteinExistence type="predicted"/>
<keyword evidence="2" id="KW-1185">Reference proteome</keyword>